<keyword evidence="4" id="KW-1185">Reference proteome</keyword>
<reference evidence="3 4" key="2">
    <citation type="submission" date="2019-01" db="EMBL/GenBank/DDBJ databases">
        <title>The decoding of complex shrimp genome reveals the adaptation for benthos swimmer, frequently molting mechanism and breeding impact on genome.</title>
        <authorList>
            <person name="Sun Y."/>
            <person name="Gao Y."/>
            <person name="Yu Y."/>
        </authorList>
    </citation>
    <scope>NUCLEOTIDE SEQUENCE [LARGE SCALE GENOMIC DNA]</scope>
    <source>
        <tissue evidence="3">Muscle</tissue>
    </source>
</reference>
<evidence type="ECO:0000256" key="1">
    <source>
        <dbReference type="ARBA" id="ARBA00022536"/>
    </source>
</evidence>
<dbReference type="SUPFAM" id="SSF63825">
    <property type="entry name" value="YWTD domain"/>
    <property type="match status" value="1"/>
</dbReference>
<dbReference type="InterPro" id="IPR050778">
    <property type="entry name" value="Cueball_EGF_LRP_Nidogen"/>
</dbReference>
<dbReference type="PANTHER" id="PTHR46513:SF13">
    <property type="entry name" value="EGF-LIKE DOMAIN-CONTAINING PROTEIN"/>
    <property type="match status" value="1"/>
</dbReference>
<evidence type="ECO:0000313" key="3">
    <source>
        <dbReference type="EMBL" id="ROT77649.1"/>
    </source>
</evidence>
<dbReference type="EMBL" id="QCYY01001499">
    <property type="protein sequence ID" value="ROT77649.1"/>
    <property type="molecule type" value="Genomic_DNA"/>
</dbReference>
<keyword evidence="1" id="KW-0245">EGF-like domain</keyword>
<dbReference type="STRING" id="6689.A0A3R7MBV1"/>
<reference evidence="3 4" key="1">
    <citation type="submission" date="2018-04" db="EMBL/GenBank/DDBJ databases">
        <authorList>
            <person name="Zhang X."/>
            <person name="Yuan J."/>
            <person name="Li F."/>
            <person name="Xiang J."/>
        </authorList>
    </citation>
    <scope>NUCLEOTIDE SEQUENCE [LARGE SCALE GENOMIC DNA]</scope>
    <source>
        <tissue evidence="3">Muscle</tissue>
    </source>
</reference>
<dbReference type="SMART" id="SM00135">
    <property type="entry name" value="LY"/>
    <property type="match status" value="2"/>
</dbReference>
<dbReference type="Gene3D" id="2.120.10.30">
    <property type="entry name" value="TolB, C-terminal domain"/>
    <property type="match status" value="1"/>
</dbReference>
<dbReference type="InterPro" id="IPR000033">
    <property type="entry name" value="LDLR_classB_rpt"/>
</dbReference>
<accession>A0A3R7MBV1</accession>
<sequence>MWSTWRSSKIEIANMDGTNRTLLVPDLRWPNAIAADPSKGRLYFLDAQTDTAEELVNAELKHPYAMALWANKLYYTDWITDQVWTCDKKDCGNQKKLTRWQERTPYGIVVYHPDMFSEAENSCRENICCKLCLLSSSSESGYKCLFDDPSEDGRCGDLQRSSKQMKVVVG</sequence>
<gene>
    <name evidence="3" type="ORF">C7M84_003692</name>
</gene>
<evidence type="ECO:0000256" key="2">
    <source>
        <dbReference type="PROSITE-ProRule" id="PRU00461"/>
    </source>
</evidence>
<dbReference type="PANTHER" id="PTHR46513">
    <property type="entry name" value="VITELLOGENIN RECEPTOR-LIKE PROTEIN-RELATED-RELATED"/>
    <property type="match status" value="1"/>
</dbReference>
<dbReference type="Proteomes" id="UP000283509">
    <property type="component" value="Unassembled WGS sequence"/>
</dbReference>
<organism evidence="3 4">
    <name type="scientific">Penaeus vannamei</name>
    <name type="common">Whiteleg shrimp</name>
    <name type="synonym">Litopenaeus vannamei</name>
    <dbReference type="NCBI Taxonomy" id="6689"/>
    <lineage>
        <taxon>Eukaryota</taxon>
        <taxon>Metazoa</taxon>
        <taxon>Ecdysozoa</taxon>
        <taxon>Arthropoda</taxon>
        <taxon>Crustacea</taxon>
        <taxon>Multicrustacea</taxon>
        <taxon>Malacostraca</taxon>
        <taxon>Eumalacostraca</taxon>
        <taxon>Eucarida</taxon>
        <taxon>Decapoda</taxon>
        <taxon>Dendrobranchiata</taxon>
        <taxon>Penaeoidea</taxon>
        <taxon>Penaeidae</taxon>
        <taxon>Penaeus</taxon>
    </lineage>
</organism>
<evidence type="ECO:0000313" key="4">
    <source>
        <dbReference type="Proteomes" id="UP000283509"/>
    </source>
</evidence>
<protein>
    <submittedName>
        <fullName evidence="3">Vitellogenin receptor</fullName>
    </submittedName>
</protein>
<keyword evidence="3" id="KW-0675">Receptor</keyword>
<comment type="caution">
    <text evidence="3">The sequence shown here is derived from an EMBL/GenBank/DDBJ whole genome shotgun (WGS) entry which is preliminary data.</text>
</comment>
<dbReference type="PROSITE" id="PS51120">
    <property type="entry name" value="LDLRB"/>
    <property type="match status" value="1"/>
</dbReference>
<dbReference type="GO" id="GO:0060070">
    <property type="term" value="P:canonical Wnt signaling pathway"/>
    <property type="evidence" value="ECO:0007669"/>
    <property type="project" value="TreeGrafter"/>
</dbReference>
<dbReference type="Pfam" id="PF00058">
    <property type="entry name" value="Ldl_recept_b"/>
    <property type="match status" value="1"/>
</dbReference>
<name>A0A3R7MBV1_PENVA</name>
<dbReference type="InterPro" id="IPR011042">
    <property type="entry name" value="6-blade_b-propeller_TolB-like"/>
</dbReference>
<feature type="repeat" description="LDL-receptor class B" evidence="2">
    <location>
        <begin position="1"/>
        <end position="39"/>
    </location>
</feature>
<dbReference type="GO" id="GO:0005886">
    <property type="term" value="C:plasma membrane"/>
    <property type="evidence" value="ECO:0007669"/>
    <property type="project" value="TreeGrafter"/>
</dbReference>
<dbReference type="GO" id="GO:0017147">
    <property type="term" value="F:Wnt-protein binding"/>
    <property type="evidence" value="ECO:0007669"/>
    <property type="project" value="TreeGrafter"/>
</dbReference>
<dbReference type="GO" id="GO:0042813">
    <property type="term" value="F:Wnt receptor activity"/>
    <property type="evidence" value="ECO:0007669"/>
    <property type="project" value="TreeGrafter"/>
</dbReference>
<proteinExistence type="predicted"/>
<dbReference type="AlphaFoldDB" id="A0A3R7MBV1"/>